<name>A0A921NWT3_9GAMM</name>
<dbReference type="InterPro" id="IPR041698">
    <property type="entry name" value="Methyltransf_25"/>
</dbReference>
<keyword evidence="4" id="KW-1185">Reference proteome</keyword>
<protein>
    <submittedName>
        <fullName evidence="3">SAM-dependent methyltransferase</fullName>
    </submittedName>
</protein>
<dbReference type="Gene3D" id="3.40.50.150">
    <property type="entry name" value="Vaccinia Virus protein VP39"/>
    <property type="match status" value="1"/>
</dbReference>
<gene>
    <name evidence="3" type="ORF">CR938_05100</name>
</gene>
<evidence type="ECO:0000313" key="4">
    <source>
        <dbReference type="Proteomes" id="UP000717981"/>
    </source>
</evidence>
<dbReference type="EMBL" id="PDWK01000017">
    <property type="protein sequence ID" value="KAF1689679.1"/>
    <property type="molecule type" value="Genomic_DNA"/>
</dbReference>
<keyword evidence="3" id="KW-0489">Methyltransferase</keyword>
<dbReference type="OrthoDB" id="9786503at2"/>
<dbReference type="PANTHER" id="PTHR43861">
    <property type="entry name" value="TRANS-ACONITATE 2-METHYLTRANSFERASE-RELATED"/>
    <property type="match status" value="1"/>
</dbReference>
<dbReference type="GO" id="GO:0032259">
    <property type="term" value="P:methylation"/>
    <property type="evidence" value="ECO:0007669"/>
    <property type="project" value="UniProtKB-KW"/>
</dbReference>
<sequence>MARWDARYGTDDYVFGTEPNAFLASQAHRLMPGMSVLAVADGEGRNGVWLAAQGMNVLSVDASETGLEKARKLAAARGVRIATEQVDLGEWNWGAERFDAVVAIFVQFADPALREAMFAGMQRTLKPGGLLLLQGYRPEQLEYGTGGPSDVDKLYTADMELLYLHEHDSALAEGSGHAGMSALIDLVARKRRLPPARHPTEG</sequence>
<dbReference type="AlphaFoldDB" id="A0A921NWT3"/>
<accession>A0A921NWT3</accession>
<keyword evidence="1" id="KW-0808">Transferase</keyword>
<dbReference type="SUPFAM" id="SSF53335">
    <property type="entry name" value="S-adenosyl-L-methionine-dependent methyltransferases"/>
    <property type="match status" value="1"/>
</dbReference>
<dbReference type="Pfam" id="PF13649">
    <property type="entry name" value="Methyltransf_25"/>
    <property type="match status" value="1"/>
</dbReference>
<dbReference type="PANTHER" id="PTHR43861:SF3">
    <property type="entry name" value="PUTATIVE (AFU_ORTHOLOGUE AFUA_2G14390)-RELATED"/>
    <property type="match status" value="1"/>
</dbReference>
<evidence type="ECO:0000259" key="2">
    <source>
        <dbReference type="Pfam" id="PF13649"/>
    </source>
</evidence>
<dbReference type="GO" id="GO:0008168">
    <property type="term" value="F:methyltransferase activity"/>
    <property type="evidence" value="ECO:0007669"/>
    <property type="project" value="UniProtKB-KW"/>
</dbReference>
<proteinExistence type="predicted"/>
<dbReference type="InterPro" id="IPR029063">
    <property type="entry name" value="SAM-dependent_MTases_sf"/>
</dbReference>
<comment type="caution">
    <text evidence="3">The sequence shown here is derived from an EMBL/GenBank/DDBJ whole genome shotgun (WGS) entry which is preliminary data.</text>
</comment>
<reference evidence="3" key="1">
    <citation type="submission" date="2017-10" db="EMBL/GenBank/DDBJ databases">
        <title>Whole genome sequencing of members of genus Pseudoxanthomonas.</title>
        <authorList>
            <person name="Kumar S."/>
            <person name="Bansal K."/>
            <person name="Kaur A."/>
            <person name="Patil P."/>
            <person name="Sharma S."/>
            <person name="Patil P.B."/>
        </authorList>
    </citation>
    <scope>NUCLEOTIDE SEQUENCE</scope>
    <source>
        <strain evidence="3">DSM 22914</strain>
    </source>
</reference>
<feature type="domain" description="Methyltransferase" evidence="2">
    <location>
        <begin position="36"/>
        <end position="129"/>
    </location>
</feature>
<dbReference type="CDD" id="cd02440">
    <property type="entry name" value="AdoMet_MTases"/>
    <property type="match status" value="1"/>
</dbReference>
<evidence type="ECO:0000256" key="1">
    <source>
        <dbReference type="ARBA" id="ARBA00022679"/>
    </source>
</evidence>
<organism evidence="3 4">
    <name type="scientific">Pseudoxanthomonas taiwanensis</name>
    <dbReference type="NCBI Taxonomy" id="176598"/>
    <lineage>
        <taxon>Bacteria</taxon>
        <taxon>Pseudomonadati</taxon>
        <taxon>Pseudomonadota</taxon>
        <taxon>Gammaproteobacteria</taxon>
        <taxon>Lysobacterales</taxon>
        <taxon>Lysobacteraceae</taxon>
        <taxon>Pseudoxanthomonas</taxon>
    </lineage>
</organism>
<evidence type="ECO:0000313" key="3">
    <source>
        <dbReference type="EMBL" id="KAF1689679.1"/>
    </source>
</evidence>
<dbReference type="Proteomes" id="UP000717981">
    <property type="component" value="Unassembled WGS sequence"/>
</dbReference>